<reference evidence="3 4" key="1">
    <citation type="journal article" date="2018" name="PLoS Genet.">
        <title>Repeat elements organise 3D genome structure and mediate transcription in the filamentous fungus Epichloe festucae.</title>
        <authorList>
            <person name="Winter D.J."/>
            <person name="Ganley A.R.D."/>
            <person name="Young C.A."/>
            <person name="Liachko I."/>
            <person name="Schardl C.L."/>
            <person name="Dupont P.Y."/>
            <person name="Berry D."/>
            <person name="Ram A."/>
            <person name="Scott B."/>
            <person name="Cox M.P."/>
        </authorList>
    </citation>
    <scope>NUCLEOTIDE SEQUENCE [LARGE SCALE GENOMIC DNA]</scope>
    <source>
        <strain evidence="3 4">Fl1</strain>
    </source>
</reference>
<name>A0A7U3SMQ1_EPIFF</name>
<accession>A0A7U3SMQ1</accession>
<keyword evidence="4" id="KW-1185">Reference proteome</keyword>
<gene>
    <name evidence="3" type="ORF">C2857_002514</name>
</gene>
<feature type="region of interest" description="Disordered" evidence="1">
    <location>
        <begin position="88"/>
        <end position="128"/>
    </location>
</feature>
<proteinExistence type="predicted"/>
<dbReference type="Proteomes" id="UP000594364">
    <property type="component" value="Chromosome 5"/>
</dbReference>
<feature type="region of interest" description="Disordered" evidence="1">
    <location>
        <begin position="285"/>
        <end position="316"/>
    </location>
</feature>
<dbReference type="AlphaFoldDB" id="A0A7U3SMQ1"/>
<evidence type="ECO:0000259" key="2">
    <source>
        <dbReference type="Pfam" id="PF05347"/>
    </source>
</evidence>
<dbReference type="OrthoDB" id="3925971at2759"/>
<dbReference type="Pfam" id="PF05347">
    <property type="entry name" value="Complex1_LYR"/>
    <property type="match status" value="1"/>
</dbReference>
<sequence length="387" mass="43462">MHRLPFIPARNSRHRIAALSLYRALLRSARKIPLPNDLQTQTQHPRSAIQHVIRKRFIKNRPLTSFRLVYASMAAGYKFLSLFSKAQDRKSREHSQITSHLRSRPAPPLSPSRNRNPPPPLPPPRPSAQEAFLVNTSKDGSPHYAPAYTLGSRTRALRLCATADGQPFLRLKKPQPRGLSKMVGRRGRLFREKMSRLVEMDEGPGLDAALEDQWDGLMAAQMRREGLSVGDEDAAAGSRPSTASFGWSVQLSRLWWEWQLEKTWRDWVARGEALNRFLEEQRGAVPGKSSSSRARSARKIVKPIKEDSEDSEDRPNVGVYPAASFPLLVAIDAQLGGAVAGPTKEVDPFTGPKWNALVQSERARLLRYLARRGANVNGNKARHLRVF</sequence>
<evidence type="ECO:0000313" key="4">
    <source>
        <dbReference type="Proteomes" id="UP000594364"/>
    </source>
</evidence>
<dbReference type="EMBL" id="CP031389">
    <property type="protein sequence ID" value="QPH10977.1"/>
    <property type="molecule type" value="Genomic_DNA"/>
</dbReference>
<feature type="compositionally biased region" description="Pro residues" evidence="1">
    <location>
        <begin position="105"/>
        <end position="126"/>
    </location>
</feature>
<evidence type="ECO:0000256" key="1">
    <source>
        <dbReference type="SAM" id="MobiDB-lite"/>
    </source>
</evidence>
<evidence type="ECO:0000313" key="3">
    <source>
        <dbReference type="EMBL" id="QPH10977.1"/>
    </source>
</evidence>
<dbReference type="InterPro" id="IPR046896">
    <property type="entry name" value="Cup1-like_N"/>
</dbReference>
<dbReference type="InterPro" id="IPR008011">
    <property type="entry name" value="Complex1_LYR_dom"/>
</dbReference>
<dbReference type="CDD" id="cd20273">
    <property type="entry name" value="Complex1_LYR_unchar"/>
    <property type="match status" value="1"/>
</dbReference>
<organism evidence="3 4">
    <name type="scientific">Epichloe festucae (strain Fl1)</name>
    <dbReference type="NCBI Taxonomy" id="877507"/>
    <lineage>
        <taxon>Eukaryota</taxon>
        <taxon>Fungi</taxon>
        <taxon>Dikarya</taxon>
        <taxon>Ascomycota</taxon>
        <taxon>Pezizomycotina</taxon>
        <taxon>Sordariomycetes</taxon>
        <taxon>Hypocreomycetidae</taxon>
        <taxon>Hypocreales</taxon>
        <taxon>Clavicipitaceae</taxon>
        <taxon>Epichloe</taxon>
    </lineage>
</organism>
<protein>
    <recommendedName>
        <fullName evidence="2">Complex 1 LYR protein domain-containing protein</fullName>
    </recommendedName>
</protein>
<feature type="domain" description="Complex 1 LYR protein" evidence="2">
    <location>
        <begin position="18"/>
        <end position="80"/>
    </location>
</feature>